<dbReference type="AlphaFoldDB" id="A0A8J6C4T7"/>
<dbReference type="CDD" id="cd24008">
    <property type="entry name" value="ASKHA_NBD_GLK"/>
    <property type="match status" value="1"/>
</dbReference>
<dbReference type="OMA" id="NNHWRLS"/>
<evidence type="ECO:0000256" key="1">
    <source>
        <dbReference type="ARBA" id="ARBA00022679"/>
    </source>
</evidence>
<dbReference type="InterPro" id="IPR003836">
    <property type="entry name" value="Glucokinase"/>
</dbReference>
<feature type="region of interest" description="Disordered" evidence="3">
    <location>
        <begin position="502"/>
        <end position="525"/>
    </location>
</feature>
<dbReference type="GO" id="GO:0006096">
    <property type="term" value="P:glycolytic process"/>
    <property type="evidence" value="ECO:0007669"/>
    <property type="project" value="InterPro"/>
</dbReference>
<keyword evidence="1" id="KW-0808">Transferase</keyword>
<dbReference type="Proteomes" id="UP000751190">
    <property type="component" value="Unassembled WGS sequence"/>
</dbReference>
<feature type="region of interest" description="Disordered" evidence="3">
    <location>
        <begin position="46"/>
        <end position="72"/>
    </location>
</feature>
<dbReference type="GO" id="GO:0005524">
    <property type="term" value="F:ATP binding"/>
    <property type="evidence" value="ECO:0007669"/>
    <property type="project" value="InterPro"/>
</dbReference>
<evidence type="ECO:0008006" key="6">
    <source>
        <dbReference type="Google" id="ProtNLM"/>
    </source>
</evidence>
<dbReference type="GO" id="GO:0005536">
    <property type="term" value="F:D-glucose binding"/>
    <property type="evidence" value="ECO:0007669"/>
    <property type="project" value="InterPro"/>
</dbReference>
<evidence type="ECO:0000256" key="2">
    <source>
        <dbReference type="ARBA" id="ARBA00022777"/>
    </source>
</evidence>
<dbReference type="OrthoDB" id="10251652at2759"/>
<dbReference type="EMBL" id="JAGTXO010000067">
    <property type="protein sequence ID" value="KAG8457595.1"/>
    <property type="molecule type" value="Genomic_DNA"/>
</dbReference>
<organism evidence="4 5">
    <name type="scientific">Diacronema lutheri</name>
    <name type="common">Unicellular marine alga</name>
    <name type="synonym">Monochrysis lutheri</name>
    <dbReference type="NCBI Taxonomy" id="2081491"/>
    <lineage>
        <taxon>Eukaryota</taxon>
        <taxon>Haptista</taxon>
        <taxon>Haptophyta</taxon>
        <taxon>Pavlovophyceae</taxon>
        <taxon>Pavlovales</taxon>
        <taxon>Pavlovaceae</taxon>
        <taxon>Diacronema</taxon>
    </lineage>
</organism>
<dbReference type="PANTHER" id="PTHR47363:SF1">
    <property type="entry name" value="GLUCOKINASE"/>
    <property type="match status" value="1"/>
</dbReference>
<gene>
    <name evidence="4" type="ORF">KFE25_003749</name>
</gene>
<dbReference type="NCBIfam" id="TIGR00749">
    <property type="entry name" value="glk"/>
    <property type="match status" value="1"/>
</dbReference>
<reference evidence="4" key="1">
    <citation type="submission" date="2021-05" db="EMBL/GenBank/DDBJ databases">
        <title>The genome of the haptophyte Pavlova lutheri (Diacronema luteri, Pavlovales) - a model for lipid biosynthesis in eukaryotic algae.</title>
        <authorList>
            <person name="Hulatt C.J."/>
            <person name="Posewitz M.C."/>
        </authorList>
    </citation>
    <scope>NUCLEOTIDE SEQUENCE</scope>
    <source>
        <strain evidence="4">NIVA-4/92</strain>
    </source>
</reference>
<sequence>MWHRRLAGHWRRASAAAAASACASYALSDKVAASFADARTANASSSEYSESAYGEGGGGVPSGPHTPFSPQKERIIASPAPGFVQGSPQPPISIILGDSDAPAQQTPLLVRRESAGLSRLVMAGDCGGTNTRLQLFRVPADAVPEIGGRPPGELVLAKKFVNSEYDSFSHVMAAFLEEAAPSMDGKGVEVCCLACAGGIQDNAVRFTNVAAGWVINGNELGERAAIPRVKLINDFEAQGYGLLTLSEDEVIVINGAQPRKGAPIACIGAGTGLGECYLTAAADANHGGMLTYTCWPSEGGHAEFSPRDEIAYDLFKFLKAKFAATHRVSVERVVSGPGLSNVYEFLRQHWAYTERLAIGADAEWQNSPAHIKGAVVAKNAGAGDVLCLKAVDIFVDAYGSEAGTAALKWLPYGGLYISGGIAAKNSHWFTTGHQGHIFQRAYFDKGRMTPLLLQIPVYIVKVEDTGERGAMYKAMMMLHEAPLKEAAMSELEAMQAQLENKQEQAARSILAQHDARTGTREQAAE</sequence>
<evidence type="ECO:0000313" key="4">
    <source>
        <dbReference type="EMBL" id="KAG8457595.1"/>
    </source>
</evidence>
<dbReference type="Pfam" id="PF02685">
    <property type="entry name" value="Glucokinase"/>
    <property type="match status" value="1"/>
</dbReference>
<dbReference type="Gene3D" id="3.30.420.40">
    <property type="match status" value="1"/>
</dbReference>
<accession>A0A8J6C4T7</accession>
<dbReference type="Gene3D" id="3.40.367.20">
    <property type="match status" value="1"/>
</dbReference>
<keyword evidence="2" id="KW-0418">Kinase</keyword>
<proteinExistence type="predicted"/>
<dbReference type="InterPro" id="IPR043129">
    <property type="entry name" value="ATPase_NBD"/>
</dbReference>
<name>A0A8J6C4T7_DIALT</name>
<evidence type="ECO:0000313" key="5">
    <source>
        <dbReference type="Proteomes" id="UP000751190"/>
    </source>
</evidence>
<dbReference type="SUPFAM" id="SSF53067">
    <property type="entry name" value="Actin-like ATPase domain"/>
    <property type="match status" value="1"/>
</dbReference>
<comment type="caution">
    <text evidence="4">The sequence shown here is derived from an EMBL/GenBank/DDBJ whole genome shotgun (WGS) entry which is preliminary data.</text>
</comment>
<dbReference type="PANTHER" id="PTHR47363">
    <property type="entry name" value="GLUCOKINASE"/>
    <property type="match status" value="1"/>
</dbReference>
<evidence type="ECO:0000256" key="3">
    <source>
        <dbReference type="SAM" id="MobiDB-lite"/>
    </source>
</evidence>
<keyword evidence="5" id="KW-1185">Reference proteome</keyword>
<protein>
    <recommendedName>
        <fullName evidence="6">Glucokinase</fullName>
    </recommendedName>
</protein>
<dbReference type="GO" id="GO:0004340">
    <property type="term" value="F:glucokinase activity"/>
    <property type="evidence" value="ECO:0007669"/>
    <property type="project" value="InterPro"/>
</dbReference>
<feature type="compositionally biased region" description="Basic and acidic residues" evidence="3">
    <location>
        <begin position="513"/>
        <end position="525"/>
    </location>
</feature>